<organism evidence="3">
    <name type="scientific">Pseudomonas solani</name>
    <dbReference type="NCBI Taxonomy" id="2731552"/>
    <lineage>
        <taxon>Bacteria</taxon>
        <taxon>Pseudomonadati</taxon>
        <taxon>Pseudomonadota</taxon>
        <taxon>Gammaproteobacteria</taxon>
        <taxon>Pseudomonadales</taxon>
        <taxon>Pseudomonadaceae</taxon>
        <taxon>Pseudomonas</taxon>
    </lineage>
</organism>
<dbReference type="EMBL" id="CP158373">
    <property type="protein sequence ID" value="XBY66713.1"/>
    <property type="molecule type" value="Genomic_DNA"/>
</dbReference>
<dbReference type="PANTHER" id="PTHR34977">
    <property type="entry name" value="UPF0337 PROTEIN YJBJ"/>
    <property type="match status" value="1"/>
</dbReference>
<dbReference type="InterPro" id="IPR026042">
    <property type="entry name" value="YjbJ"/>
</dbReference>
<sequence length="70" mass="7922">MSLPSADELKGKWKQQVGAAKIAWGKLTEDELLKSEGREEKLAGLVQERYAITRDEADKQVKDFIKKCKS</sequence>
<name>A0AAU7YCE1_9PSED</name>
<dbReference type="Pfam" id="PF05532">
    <property type="entry name" value="CsbD"/>
    <property type="match status" value="1"/>
</dbReference>
<evidence type="ECO:0000313" key="3">
    <source>
        <dbReference type="EMBL" id="XBY66713.1"/>
    </source>
</evidence>
<dbReference type="InterPro" id="IPR036629">
    <property type="entry name" value="YjbJ_sf"/>
</dbReference>
<dbReference type="Gene3D" id="1.10.1470.10">
    <property type="entry name" value="YjbJ"/>
    <property type="match status" value="1"/>
</dbReference>
<feature type="domain" description="CsbD-like" evidence="2">
    <location>
        <begin position="7"/>
        <end position="58"/>
    </location>
</feature>
<dbReference type="SUPFAM" id="SSF69047">
    <property type="entry name" value="Hypothetical protein YjbJ"/>
    <property type="match status" value="1"/>
</dbReference>
<accession>A0AAU7YCE1</accession>
<gene>
    <name evidence="3" type="ORF">ABS648_13395</name>
</gene>
<dbReference type="RefSeq" id="WP_350448447.1">
    <property type="nucleotide sequence ID" value="NZ_CP158373.1"/>
</dbReference>
<dbReference type="InterPro" id="IPR050423">
    <property type="entry name" value="UPF0337_stress_rsp"/>
</dbReference>
<protein>
    <submittedName>
        <fullName evidence="3">CsbD family protein</fullName>
    </submittedName>
</protein>
<dbReference type="PIRSF" id="PIRSF039008">
    <property type="entry name" value="YjbJ"/>
    <property type="match status" value="1"/>
</dbReference>
<dbReference type="PANTHER" id="PTHR34977:SF1">
    <property type="entry name" value="UPF0337 PROTEIN YJBJ"/>
    <property type="match status" value="1"/>
</dbReference>
<reference evidence="3" key="1">
    <citation type="submission" date="2023-08" db="EMBL/GenBank/DDBJ databases">
        <title>Increased levels of nutrients transform a symbiont into a lethal pathobiont.</title>
        <authorList>
            <person name="Lachnit T."/>
            <person name="Ulrich L."/>
            <person name="Willmer F.M."/>
            <person name="Hasenbein T."/>
            <person name="Steiner L.X."/>
            <person name="Wolters M."/>
            <person name="Herbst E.M."/>
            <person name="Deines P."/>
        </authorList>
    </citation>
    <scope>NUCLEOTIDE SEQUENCE</scope>
    <source>
        <strain evidence="3">T3</strain>
    </source>
</reference>
<comment type="similarity">
    <text evidence="1">Belongs to the UPF0337 (CsbD) family.</text>
</comment>
<evidence type="ECO:0000259" key="2">
    <source>
        <dbReference type="Pfam" id="PF05532"/>
    </source>
</evidence>
<dbReference type="AlphaFoldDB" id="A0AAU7YCE1"/>
<proteinExistence type="inferred from homology"/>
<dbReference type="InterPro" id="IPR008462">
    <property type="entry name" value="CsbD"/>
</dbReference>
<evidence type="ECO:0000256" key="1">
    <source>
        <dbReference type="ARBA" id="ARBA00009129"/>
    </source>
</evidence>